<dbReference type="PANTHER" id="PTHR43283:SF7">
    <property type="entry name" value="BETA-LACTAMASE-RELATED DOMAIN-CONTAINING PROTEIN"/>
    <property type="match status" value="1"/>
</dbReference>
<evidence type="ECO:0000259" key="1">
    <source>
        <dbReference type="Pfam" id="PF00144"/>
    </source>
</evidence>
<reference evidence="3" key="1">
    <citation type="submission" date="2018-12" db="EMBL/GenBank/DDBJ databases">
        <title>Tengunoibacter tsumagoiensis gen. nov., sp. nov., Dictyobacter kobayashii sp. nov., D. alpinus sp. nov., and D. joshuensis sp. nov. and description of Dictyobacteraceae fam. nov. within the order Ktedonobacterales isolated from Tengu-no-mugimeshi.</title>
        <authorList>
            <person name="Wang C.M."/>
            <person name="Zheng Y."/>
            <person name="Sakai Y."/>
            <person name="Toyoda A."/>
            <person name="Minakuchi Y."/>
            <person name="Abe K."/>
            <person name="Yokota A."/>
            <person name="Yabe S."/>
        </authorList>
    </citation>
    <scope>NUCLEOTIDE SEQUENCE [LARGE SCALE GENOMIC DNA]</scope>
    <source>
        <strain evidence="3">Uno11</strain>
    </source>
</reference>
<name>A0A402APT2_9CHLR</name>
<comment type="caution">
    <text evidence="2">The sequence shown here is derived from an EMBL/GenBank/DDBJ whole genome shotgun (WGS) entry which is preliminary data.</text>
</comment>
<keyword evidence="3" id="KW-1185">Reference proteome</keyword>
<accession>A0A402APT2</accession>
<protein>
    <submittedName>
        <fullName evidence="2">Serine hydrolase</fullName>
    </submittedName>
</protein>
<dbReference type="EMBL" id="BIFS01000001">
    <property type="protein sequence ID" value="GCE21102.1"/>
    <property type="molecule type" value="Genomic_DNA"/>
</dbReference>
<dbReference type="Gene3D" id="3.40.710.10">
    <property type="entry name" value="DD-peptidase/beta-lactamase superfamily"/>
    <property type="match status" value="1"/>
</dbReference>
<proteinExistence type="predicted"/>
<dbReference type="InterPro" id="IPR001466">
    <property type="entry name" value="Beta-lactam-related"/>
</dbReference>
<dbReference type="OrthoDB" id="9773047at2"/>
<gene>
    <name evidence="2" type="ORF">KDK_49020</name>
</gene>
<dbReference type="GO" id="GO:0016787">
    <property type="term" value="F:hydrolase activity"/>
    <property type="evidence" value="ECO:0007669"/>
    <property type="project" value="UniProtKB-KW"/>
</dbReference>
<dbReference type="Proteomes" id="UP000287188">
    <property type="component" value="Unassembled WGS sequence"/>
</dbReference>
<dbReference type="RefSeq" id="WP_126552652.1">
    <property type="nucleotide sequence ID" value="NZ_BIFS01000001.1"/>
</dbReference>
<organism evidence="2 3">
    <name type="scientific">Dictyobacter kobayashii</name>
    <dbReference type="NCBI Taxonomy" id="2014872"/>
    <lineage>
        <taxon>Bacteria</taxon>
        <taxon>Bacillati</taxon>
        <taxon>Chloroflexota</taxon>
        <taxon>Ktedonobacteria</taxon>
        <taxon>Ktedonobacterales</taxon>
        <taxon>Dictyobacteraceae</taxon>
        <taxon>Dictyobacter</taxon>
    </lineage>
</organism>
<sequence>MDKQQQRGSWPTLAWKTATPQSLSMDIQLLKQLDEYARQTASLLSIVIVRSGIIIFEEYYHGWGQHHYHNINSVTKSVTSALVGIALQEGFLHSLDKPLLSFFPEYHTSQPDPRRERITLRHMLSMASGYALAPGGIETFLEDTASVVGMLDRPLEHEPGTHYNYDDMGAHLVALVLARCTGMPLHEFARQYLFDPLGIWQNDERIRDPWKTGEASAEKPHHYGVWSDQQAGLWSNDLQGNQIGGFGLQLTTREMARLGYLYLNQGIWNEQRILPANYIKDSWQAHSITNRGEKYGFFWFLSEYHGKRVNCAIGYGGQLIGFIPELDIVVASTSSPESGPPSNRIILNNFVIPAMQVEPGFNDIK</sequence>
<evidence type="ECO:0000313" key="3">
    <source>
        <dbReference type="Proteomes" id="UP000287188"/>
    </source>
</evidence>
<dbReference type="AlphaFoldDB" id="A0A402APT2"/>
<dbReference type="SUPFAM" id="SSF56601">
    <property type="entry name" value="beta-lactamase/transpeptidase-like"/>
    <property type="match status" value="1"/>
</dbReference>
<feature type="domain" description="Beta-lactamase-related" evidence="1">
    <location>
        <begin position="44"/>
        <end position="335"/>
    </location>
</feature>
<dbReference type="PANTHER" id="PTHR43283">
    <property type="entry name" value="BETA-LACTAMASE-RELATED"/>
    <property type="match status" value="1"/>
</dbReference>
<evidence type="ECO:0000313" key="2">
    <source>
        <dbReference type="EMBL" id="GCE21102.1"/>
    </source>
</evidence>
<dbReference type="InterPro" id="IPR012338">
    <property type="entry name" value="Beta-lactam/transpept-like"/>
</dbReference>
<keyword evidence="2" id="KW-0378">Hydrolase</keyword>
<dbReference type="Pfam" id="PF00144">
    <property type="entry name" value="Beta-lactamase"/>
    <property type="match status" value="1"/>
</dbReference>
<dbReference type="InterPro" id="IPR050789">
    <property type="entry name" value="Diverse_Enzym_Activities"/>
</dbReference>